<evidence type="ECO:0000256" key="5">
    <source>
        <dbReference type="ARBA" id="ARBA00023004"/>
    </source>
</evidence>
<sequence>MGNILTLLFAGHETTAHTLAGTLGFMAIHEEIQNEVVEQIMSVVGPDREPEFDDYSKLDKVLAIFYEAARIFPAGHALVREETEDTVLTIPNPVGEDGSKTIPILKGTQIMVDMIGVHYNPRYYDDPKIYRPSRWYGLPTDSELFTAFSVGPRACIGRRFATVEATCFLAHLLRDWEVQPILRDGESKQAWGARVLDAKIVMTLERCPH</sequence>
<keyword evidence="5 7" id="KW-0408">Iron</keyword>
<keyword evidence="3 7" id="KW-0479">Metal-binding</keyword>
<dbReference type="GO" id="GO:0005506">
    <property type="term" value="F:iron ion binding"/>
    <property type="evidence" value="ECO:0007669"/>
    <property type="project" value="InterPro"/>
</dbReference>
<dbReference type="Proteomes" id="UP001215280">
    <property type="component" value="Unassembled WGS sequence"/>
</dbReference>
<accession>A0AAD7HFD6</accession>
<dbReference type="EMBL" id="JARJLG010000295">
    <property type="protein sequence ID" value="KAJ7719188.1"/>
    <property type="molecule type" value="Genomic_DNA"/>
</dbReference>
<keyword evidence="4 8" id="KW-0560">Oxidoreductase</keyword>
<evidence type="ECO:0000256" key="7">
    <source>
        <dbReference type="PIRSR" id="PIRSR602401-1"/>
    </source>
</evidence>
<evidence type="ECO:0000256" key="1">
    <source>
        <dbReference type="ARBA" id="ARBA00010617"/>
    </source>
</evidence>
<dbReference type="GO" id="GO:0020037">
    <property type="term" value="F:heme binding"/>
    <property type="evidence" value="ECO:0007669"/>
    <property type="project" value="InterPro"/>
</dbReference>
<proteinExistence type="inferred from homology"/>
<protein>
    <submittedName>
        <fullName evidence="9">Cytochrome P450</fullName>
    </submittedName>
</protein>
<dbReference type="Pfam" id="PF00067">
    <property type="entry name" value="p450"/>
    <property type="match status" value="1"/>
</dbReference>
<dbReference type="GO" id="GO:0016705">
    <property type="term" value="F:oxidoreductase activity, acting on paired donors, with incorporation or reduction of molecular oxygen"/>
    <property type="evidence" value="ECO:0007669"/>
    <property type="project" value="InterPro"/>
</dbReference>
<evidence type="ECO:0000313" key="9">
    <source>
        <dbReference type="EMBL" id="KAJ7719188.1"/>
    </source>
</evidence>
<keyword evidence="6 8" id="KW-0503">Monooxygenase</keyword>
<dbReference type="InterPro" id="IPR036396">
    <property type="entry name" value="Cyt_P450_sf"/>
</dbReference>
<comment type="cofactor">
    <cofactor evidence="7">
        <name>heme</name>
        <dbReference type="ChEBI" id="CHEBI:30413"/>
    </cofactor>
</comment>
<evidence type="ECO:0000256" key="4">
    <source>
        <dbReference type="ARBA" id="ARBA00023002"/>
    </source>
</evidence>
<dbReference type="InterPro" id="IPR050196">
    <property type="entry name" value="Cytochrome_P450_Monoox"/>
</dbReference>
<dbReference type="InterPro" id="IPR017972">
    <property type="entry name" value="Cyt_P450_CS"/>
</dbReference>
<keyword evidence="10" id="KW-1185">Reference proteome</keyword>
<comment type="similarity">
    <text evidence="1 8">Belongs to the cytochrome P450 family.</text>
</comment>
<dbReference type="PROSITE" id="PS00086">
    <property type="entry name" value="CYTOCHROME_P450"/>
    <property type="match status" value="1"/>
</dbReference>
<dbReference type="InterPro" id="IPR002401">
    <property type="entry name" value="Cyt_P450_E_grp-I"/>
</dbReference>
<evidence type="ECO:0000256" key="8">
    <source>
        <dbReference type="RuleBase" id="RU000461"/>
    </source>
</evidence>
<dbReference type="Gene3D" id="1.10.630.10">
    <property type="entry name" value="Cytochrome P450"/>
    <property type="match status" value="1"/>
</dbReference>
<dbReference type="AlphaFoldDB" id="A0AAD7HFD6"/>
<comment type="caution">
    <text evidence="9">The sequence shown here is derived from an EMBL/GenBank/DDBJ whole genome shotgun (WGS) entry which is preliminary data.</text>
</comment>
<gene>
    <name evidence="9" type="ORF">DFH07DRAFT_315408</name>
</gene>
<dbReference type="InterPro" id="IPR001128">
    <property type="entry name" value="Cyt_P450"/>
</dbReference>
<evidence type="ECO:0000256" key="2">
    <source>
        <dbReference type="ARBA" id="ARBA00022617"/>
    </source>
</evidence>
<dbReference type="PRINTS" id="PR00385">
    <property type="entry name" value="P450"/>
</dbReference>
<keyword evidence="2 7" id="KW-0349">Heme</keyword>
<feature type="binding site" description="axial binding residue" evidence="7">
    <location>
        <position position="155"/>
    </location>
    <ligand>
        <name>heme</name>
        <dbReference type="ChEBI" id="CHEBI:30413"/>
    </ligand>
    <ligandPart>
        <name>Fe</name>
        <dbReference type="ChEBI" id="CHEBI:18248"/>
    </ligandPart>
</feature>
<dbReference type="PANTHER" id="PTHR24291:SF50">
    <property type="entry name" value="BIFUNCTIONAL ALBAFLAVENONE MONOOXYGENASE_TERPENE SYNTHASE"/>
    <property type="match status" value="1"/>
</dbReference>
<dbReference type="PRINTS" id="PR00463">
    <property type="entry name" value="EP450I"/>
</dbReference>
<name>A0AAD7HFD6_9AGAR</name>
<reference evidence="9" key="1">
    <citation type="submission" date="2023-03" db="EMBL/GenBank/DDBJ databases">
        <title>Massive genome expansion in bonnet fungi (Mycena s.s.) driven by repeated elements and novel gene families across ecological guilds.</title>
        <authorList>
            <consortium name="Lawrence Berkeley National Laboratory"/>
            <person name="Harder C.B."/>
            <person name="Miyauchi S."/>
            <person name="Viragh M."/>
            <person name="Kuo A."/>
            <person name="Thoen E."/>
            <person name="Andreopoulos B."/>
            <person name="Lu D."/>
            <person name="Skrede I."/>
            <person name="Drula E."/>
            <person name="Henrissat B."/>
            <person name="Morin E."/>
            <person name="Kohler A."/>
            <person name="Barry K."/>
            <person name="LaButti K."/>
            <person name="Morin E."/>
            <person name="Salamov A."/>
            <person name="Lipzen A."/>
            <person name="Mereny Z."/>
            <person name="Hegedus B."/>
            <person name="Baldrian P."/>
            <person name="Stursova M."/>
            <person name="Weitz H."/>
            <person name="Taylor A."/>
            <person name="Grigoriev I.V."/>
            <person name="Nagy L.G."/>
            <person name="Martin F."/>
            <person name="Kauserud H."/>
        </authorList>
    </citation>
    <scope>NUCLEOTIDE SEQUENCE</scope>
    <source>
        <strain evidence="9">CBHHK188m</strain>
    </source>
</reference>
<evidence type="ECO:0000256" key="6">
    <source>
        <dbReference type="ARBA" id="ARBA00023033"/>
    </source>
</evidence>
<evidence type="ECO:0000313" key="10">
    <source>
        <dbReference type="Proteomes" id="UP001215280"/>
    </source>
</evidence>
<organism evidence="9 10">
    <name type="scientific">Mycena maculata</name>
    <dbReference type="NCBI Taxonomy" id="230809"/>
    <lineage>
        <taxon>Eukaryota</taxon>
        <taxon>Fungi</taxon>
        <taxon>Dikarya</taxon>
        <taxon>Basidiomycota</taxon>
        <taxon>Agaricomycotina</taxon>
        <taxon>Agaricomycetes</taxon>
        <taxon>Agaricomycetidae</taxon>
        <taxon>Agaricales</taxon>
        <taxon>Marasmiineae</taxon>
        <taxon>Mycenaceae</taxon>
        <taxon>Mycena</taxon>
    </lineage>
</organism>
<dbReference type="GO" id="GO:0004497">
    <property type="term" value="F:monooxygenase activity"/>
    <property type="evidence" value="ECO:0007669"/>
    <property type="project" value="UniProtKB-KW"/>
</dbReference>
<evidence type="ECO:0000256" key="3">
    <source>
        <dbReference type="ARBA" id="ARBA00022723"/>
    </source>
</evidence>
<dbReference type="PANTHER" id="PTHR24291">
    <property type="entry name" value="CYTOCHROME P450 FAMILY 4"/>
    <property type="match status" value="1"/>
</dbReference>
<dbReference type="SUPFAM" id="SSF48264">
    <property type="entry name" value="Cytochrome P450"/>
    <property type="match status" value="1"/>
</dbReference>